<reference evidence="1" key="2">
    <citation type="submission" date="2017-11" db="EMBL/GenBank/DDBJ databases">
        <title>Coralsnake Venomics: Analyses of Venom Gland Transcriptomes and Proteomes of Six Brazilian Taxa.</title>
        <authorList>
            <person name="Aird S.D."/>
            <person name="Jorge da Silva N."/>
            <person name="Qiu L."/>
            <person name="Villar-Briones A."/>
            <person name="Aparecida-Saddi V."/>
            <person name="Campos-Telles M.P."/>
            <person name="Grau M."/>
            <person name="Mikheyev A.S."/>
        </authorList>
    </citation>
    <scope>NUCLEOTIDE SEQUENCE</scope>
    <source>
        <tissue evidence="1">Venom_gland</tissue>
    </source>
</reference>
<dbReference type="EMBL" id="IACK01157154">
    <property type="protein sequence ID" value="LAA92866.1"/>
    <property type="molecule type" value="Transcribed_RNA"/>
</dbReference>
<organism evidence="1">
    <name type="scientific">Micrurus lemniscatus lemniscatus</name>
    <dbReference type="NCBI Taxonomy" id="129467"/>
    <lineage>
        <taxon>Eukaryota</taxon>
        <taxon>Metazoa</taxon>
        <taxon>Chordata</taxon>
        <taxon>Craniata</taxon>
        <taxon>Vertebrata</taxon>
        <taxon>Euteleostomi</taxon>
        <taxon>Lepidosauria</taxon>
        <taxon>Squamata</taxon>
        <taxon>Bifurcata</taxon>
        <taxon>Unidentata</taxon>
        <taxon>Episquamata</taxon>
        <taxon>Toxicofera</taxon>
        <taxon>Serpentes</taxon>
        <taxon>Colubroidea</taxon>
        <taxon>Elapidae</taxon>
        <taxon>Elapinae</taxon>
        <taxon>Micrurus</taxon>
    </lineage>
</organism>
<dbReference type="AlphaFoldDB" id="A0A2D4J8N1"/>
<evidence type="ECO:0000313" key="1">
    <source>
        <dbReference type="EMBL" id="LAA92866.1"/>
    </source>
</evidence>
<protein>
    <submittedName>
        <fullName evidence="1">Uncharacterized protein</fullName>
    </submittedName>
</protein>
<name>A0A2D4J8N1_MICLE</name>
<sequence length="102" mass="11704">MPNNKVEDIMCFSVYVILFPAPLTKKKKKKALTKIIQPFDNGTSAAFILASKVFFWIKKKIQMKQLKGEKHRSLTSSQCLQVKLGKLIIVDYLTIMIIVVKF</sequence>
<proteinExistence type="predicted"/>
<accession>A0A2D4J8N1</accession>
<reference evidence="1" key="1">
    <citation type="submission" date="2017-07" db="EMBL/GenBank/DDBJ databases">
        <authorList>
            <person name="Mikheyev A."/>
            <person name="Grau M."/>
        </authorList>
    </citation>
    <scope>NUCLEOTIDE SEQUENCE</scope>
    <source>
        <tissue evidence="1">Venom_gland</tissue>
    </source>
</reference>